<protein>
    <submittedName>
        <fullName evidence="6">ATP-binding protein</fullName>
    </submittedName>
</protein>
<dbReference type="Pfam" id="PF00004">
    <property type="entry name" value="AAA"/>
    <property type="match status" value="1"/>
</dbReference>
<evidence type="ECO:0000256" key="4">
    <source>
        <dbReference type="SAM" id="MobiDB-lite"/>
    </source>
</evidence>
<proteinExistence type="inferred from homology"/>
<dbReference type="InterPro" id="IPR003593">
    <property type="entry name" value="AAA+_ATPase"/>
</dbReference>
<evidence type="ECO:0000259" key="5">
    <source>
        <dbReference type="SMART" id="SM00382"/>
    </source>
</evidence>
<dbReference type="InterPro" id="IPR050221">
    <property type="entry name" value="26S_Proteasome_ATPase"/>
</dbReference>
<organism evidence="6 7">
    <name type="scientific">Pseudonocardia xinjiangensis</name>
    <dbReference type="NCBI Taxonomy" id="75289"/>
    <lineage>
        <taxon>Bacteria</taxon>
        <taxon>Bacillati</taxon>
        <taxon>Actinomycetota</taxon>
        <taxon>Actinomycetes</taxon>
        <taxon>Pseudonocardiales</taxon>
        <taxon>Pseudonocardiaceae</taxon>
        <taxon>Pseudonocardia</taxon>
    </lineage>
</organism>
<dbReference type="CDD" id="cd19481">
    <property type="entry name" value="RecA-like_protease"/>
    <property type="match status" value="1"/>
</dbReference>
<evidence type="ECO:0000256" key="3">
    <source>
        <dbReference type="ARBA" id="ARBA00022840"/>
    </source>
</evidence>
<dbReference type="InterPro" id="IPR054472">
    <property type="entry name" value="WHD"/>
</dbReference>
<evidence type="ECO:0000313" key="6">
    <source>
        <dbReference type="EMBL" id="NMH81670.1"/>
    </source>
</evidence>
<dbReference type="GO" id="GO:0005524">
    <property type="term" value="F:ATP binding"/>
    <property type="evidence" value="ECO:0007669"/>
    <property type="project" value="UniProtKB-KW"/>
</dbReference>
<comment type="similarity">
    <text evidence="1">Belongs to the AAA ATPase family.</text>
</comment>
<comment type="caution">
    <text evidence="6">The sequence shown here is derived from an EMBL/GenBank/DDBJ whole genome shotgun (WGS) entry which is preliminary data.</text>
</comment>
<dbReference type="EMBL" id="JAAXKY010000163">
    <property type="protein sequence ID" value="NMH81670.1"/>
    <property type="molecule type" value="Genomic_DNA"/>
</dbReference>
<dbReference type="SUPFAM" id="SSF52540">
    <property type="entry name" value="P-loop containing nucleoside triphosphate hydrolases"/>
    <property type="match status" value="1"/>
</dbReference>
<dbReference type="PANTHER" id="PTHR23073">
    <property type="entry name" value="26S PROTEASOME REGULATORY SUBUNIT"/>
    <property type="match status" value="1"/>
</dbReference>
<keyword evidence="2" id="KW-0547">Nucleotide-binding</keyword>
<evidence type="ECO:0000313" key="7">
    <source>
        <dbReference type="Proteomes" id="UP001296706"/>
    </source>
</evidence>
<evidence type="ECO:0000256" key="1">
    <source>
        <dbReference type="ARBA" id="ARBA00006914"/>
    </source>
</evidence>
<accession>A0ABX1RQP0</accession>
<gene>
    <name evidence="6" type="ORF">HF577_31855</name>
</gene>
<reference evidence="6 7" key="1">
    <citation type="submission" date="2020-04" db="EMBL/GenBank/DDBJ databases">
        <authorList>
            <person name="Klaysubun C."/>
            <person name="Duangmal K."/>
            <person name="Lipun K."/>
        </authorList>
    </citation>
    <scope>NUCLEOTIDE SEQUENCE [LARGE SCALE GENOMIC DNA]</scope>
    <source>
        <strain evidence="6 7">JCM 11839</strain>
    </source>
</reference>
<dbReference type="InterPro" id="IPR003959">
    <property type="entry name" value="ATPase_AAA_core"/>
</dbReference>
<dbReference type="Gene3D" id="3.40.50.300">
    <property type="entry name" value="P-loop containing nucleotide triphosphate hydrolases"/>
    <property type="match status" value="1"/>
</dbReference>
<name>A0ABX1RQP0_9PSEU</name>
<dbReference type="RefSeq" id="WP_169399701.1">
    <property type="nucleotide sequence ID" value="NZ_BAAAJH010000005.1"/>
</dbReference>
<keyword evidence="3 6" id="KW-0067">ATP-binding</keyword>
<feature type="region of interest" description="Disordered" evidence="4">
    <location>
        <begin position="54"/>
        <end position="78"/>
    </location>
</feature>
<keyword evidence="7" id="KW-1185">Reference proteome</keyword>
<dbReference type="InterPro" id="IPR027417">
    <property type="entry name" value="P-loop_NTPase"/>
</dbReference>
<evidence type="ECO:0000256" key="2">
    <source>
        <dbReference type="ARBA" id="ARBA00022741"/>
    </source>
</evidence>
<feature type="domain" description="AAA+ ATPase" evidence="5">
    <location>
        <begin position="463"/>
        <end position="595"/>
    </location>
</feature>
<dbReference type="Pfam" id="PF22977">
    <property type="entry name" value="WHD"/>
    <property type="match status" value="1"/>
</dbReference>
<dbReference type="Proteomes" id="UP001296706">
    <property type="component" value="Unassembled WGS sequence"/>
</dbReference>
<sequence>MTVRDPAVPLLHRLDLLHVRAANIVRQRAAGDASSADPLRGLYLPPEVALQWAHRPSPGSDAADAEDDGYPEALEPTEAPEDRLTGLAHRFMLPALDVHLLLAALAPDVDRRFEPLYGYLNDDVSRRRVTVSVALELIGLAPHHRSARARMHPAAPLLHGGLMTVEDDRERPLPGRTLRVPERVIAYLLGDDVLDSELLDTVRQAPPLPAATGPEPNAFEARLAKLLPDASVVVHLREHRPGTGVAVAVAALQHAGRTVLRFDLPSPTDSAAAVDLIPALVREARLREAALVISPLPEQPAAVMRALEHVDVPVVLVDPRPFDPHWSPSATAVLSLDLPPGGLASTQLWAEELSEADVPDLAAAVAPFRLGPDQVRRAVRSARALAALDSAPLSRVHIQHGARQQSAPLLNQHARQVQPEVGWPDLVLPDEPLQQLHELVVRARQRERVLREWRLRPGGGRGRGVVALFAGDSGTGKTLSAEVVAGELGVVLYVVELSSVVDKYIGETEKNLERIFAEADRTDSVLLFDEADAIFGKRSEVKDSHDRYANMESAFLLQRLESFDGIALLTTNLRANIDEAFTRRLDLIVDFPFPDPALRTQLWRQCLTHAPCLPDLDLAALGARYELSGGGIRSAAVTAAYLAAGRGEPISDDDVLIGAQREYQKMGRVVW</sequence>
<dbReference type="SMART" id="SM00382">
    <property type="entry name" value="AAA"/>
    <property type="match status" value="1"/>
</dbReference>